<dbReference type="GO" id="GO:0004674">
    <property type="term" value="F:protein serine/threonine kinase activity"/>
    <property type="evidence" value="ECO:0007669"/>
    <property type="project" value="UniProtKB-KW"/>
</dbReference>
<evidence type="ECO:0000259" key="8">
    <source>
        <dbReference type="PROSITE" id="PS51285"/>
    </source>
</evidence>
<feature type="domain" description="Protein kinase" evidence="7">
    <location>
        <begin position="1"/>
        <end position="66"/>
    </location>
</feature>
<evidence type="ECO:0000256" key="1">
    <source>
        <dbReference type="ARBA" id="ARBA00022527"/>
    </source>
</evidence>
<dbReference type="PROSITE" id="PS50011">
    <property type="entry name" value="PROTEIN_KINASE_DOM"/>
    <property type="match status" value="1"/>
</dbReference>
<dbReference type="SUPFAM" id="SSF56112">
    <property type="entry name" value="Protein kinase-like (PK-like)"/>
    <property type="match status" value="1"/>
</dbReference>
<sequence length="154" mass="17377">MTGMPPFYSRNRERLFQKILKSSINIFPRYFSPQAKSILQGLLNRNPVERLGSKNDANAVKTHPFFKDMDWNLLYQKRLRPPFKPTVGPIATDTTNFDTEFTTMPLSVDHTNKSRLGSLATAESGKFAGFTYVGEDNSLEEKAGAMKLGDPLDK</sequence>
<evidence type="ECO:0000256" key="4">
    <source>
        <dbReference type="ARBA" id="ARBA00022741"/>
    </source>
</evidence>
<evidence type="ECO:0000256" key="3">
    <source>
        <dbReference type="ARBA" id="ARBA00022679"/>
    </source>
</evidence>
<proteinExistence type="predicted"/>
<name>A0A7S3YTU5_9EUKA</name>
<dbReference type="PANTHER" id="PTHR24351">
    <property type="entry name" value="RIBOSOMAL PROTEIN S6 KINASE"/>
    <property type="match status" value="1"/>
</dbReference>
<dbReference type="Gene3D" id="1.10.510.10">
    <property type="entry name" value="Transferase(Phosphotransferase) domain 1"/>
    <property type="match status" value="1"/>
</dbReference>
<keyword evidence="1" id="KW-0723">Serine/threonine-protein kinase</keyword>
<dbReference type="InterPro" id="IPR011009">
    <property type="entry name" value="Kinase-like_dom_sf"/>
</dbReference>
<dbReference type="Gene3D" id="3.30.200.20">
    <property type="entry name" value="Phosphorylase Kinase, domain 1"/>
    <property type="match status" value="1"/>
</dbReference>
<accession>A0A7S3YTU5</accession>
<keyword evidence="4" id="KW-0547">Nucleotide-binding</keyword>
<evidence type="ECO:0000259" key="7">
    <source>
        <dbReference type="PROSITE" id="PS50011"/>
    </source>
</evidence>
<protein>
    <recommendedName>
        <fullName evidence="10">AGC-kinase C-terminal domain-containing protein</fullName>
    </recommendedName>
</protein>
<dbReference type="SMART" id="SM00133">
    <property type="entry name" value="S_TK_X"/>
    <property type="match status" value="1"/>
</dbReference>
<dbReference type="InterPro" id="IPR017892">
    <property type="entry name" value="Pkinase_C"/>
</dbReference>
<dbReference type="InterPro" id="IPR000719">
    <property type="entry name" value="Prot_kinase_dom"/>
</dbReference>
<keyword evidence="2" id="KW-0597">Phosphoprotein</keyword>
<evidence type="ECO:0000313" key="9">
    <source>
        <dbReference type="EMBL" id="CAE0661802.1"/>
    </source>
</evidence>
<evidence type="ECO:0000256" key="6">
    <source>
        <dbReference type="ARBA" id="ARBA00022840"/>
    </source>
</evidence>
<gene>
    <name evidence="9" type="ORF">LGLO00237_LOCUS13397</name>
</gene>
<evidence type="ECO:0000256" key="2">
    <source>
        <dbReference type="ARBA" id="ARBA00022553"/>
    </source>
</evidence>
<reference evidence="9" key="1">
    <citation type="submission" date="2021-01" db="EMBL/GenBank/DDBJ databases">
        <authorList>
            <person name="Corre E."/>
            <person name="Pelletier E."/>
            <person name="Niang G."/>
            <person name="Scheremetjew M."/>
            <person name="Finn R."/>
            <person name="Kale V."/>
            <person name="Holt S."/>
            <person name="Cochrane G."/>
            <person name="Meng A."/>
            <person name="Brown T."/>
            <person name="Cohen L."/>
        </authorList>
    </citation>
    <scope>NUCLEOTIDE SEQUENCE</scope>
    <source>
        <strain evidence="9">CCCM811</strain>
    </source>
</reference>
<organism evidence="9">
    <name type="scientific">Lotharella globosa</name>
    <dbReference type="NCBI Taxonomy" id="91324"/>
    <lineage>
        <taxon>Eukaryota</taxon>
        <taxon>Sar</taxon>
        <taxon>Rhizaria</taxon>
        <taxon>Cercozoa</taxon>
        <taxon>Chlorarachniophyceae</taxon>
        <taxon>Lotharella</taxon>
    </lineage>
</organism>
<dbReference type="AlphaFoldDB" id="A0A7S3YTU5"/>
<evidence type="ECO:0000256" key="5">
    <source>
        <dbReference type="ARBA" id="ARBA00022777"/>
    </source>
</evidence>
<dbReference type="Pfam" id="PF00433">
    <property type="entry name" value="Pkinase_C"/>
    <property type="match status" value="1"/>
</dbReference>
<keyword evidence="3" id="KW-0808">Transferase</keyword>
<keyword evidence="6" id="KW-0067">ATP-binding</keyword>
<dbReference type="EMBL" id="HBIV01018488">
    <property type="protein sequence ID" value="CAE0661802.1"/>
    <property type="molecule type" value="Transcribed_RNA"/>
</dbReference>
<keyword evidence="5" id="KW-0418">Kinase</keyword>
<dbReference type="PROSITE" id="PS51285">
    <property type="entry name" value="AGC_KINASE_CTER"/>
    <property type="match status" value="1"/>
</dbReference>
<feature type="domain" description="AGC-kinase C-terminal" evidence="8">
    <location>
        <begin position="67"/>
        <end position="142"/>
    </location>
</feature>
<dbReference type="GO" id="GO:0005524">
    <property type="term" value="F:ATP binding"/>
    <property type="evidence" value="ECO:0007669"/>
    <property type="project" value="UniProtKB-KW"/>
</dbReference>
<dbReference type="InterPro" id="IPR000961">
    <property type="entry name" value="AGC-kinase_C"/>
</dbReference>
<evidence type="ECO:0008006" key="10">
    <source>
        <dbReference type="Google" id="ProtNLM"/>
    </source>
</evidence>